<name>A0A0C9Z5F8_9AGAM</name>
<feature type="non-terminal residue" evidence="1">
    <location>
        <position position="1"/>
    </location>
</feature>
<sequence length="206" mass="22958">NETKSFAKAAILALPSGADKHDLLDTSIFQKEAIRMGKTWYEFALKTLGRTTMGHDSLYLITGYHKASTWTLAAFLNPSANWTVDVQYTGNGDVIVTDPWRRVSVSPCPIRFDGRKDHTVTVRGFKIAIREETFRSLLPSCAPKGLLSMVPPSLHYRPPASKGHTSKLYHPLGGINSMLLEKVYQVVSLVARRALMSFARHVTVTR</sequence>
<reference evidence="1 2" key="1">
    <citation type="submission" date="2014-04" db="EMBL/GenBank/DDBJ databases">
        <authorList>
            <consortium name="DOE Joint Genome Institute"/>
            <person name="Kuo A."/>
            <person name="Kohler A."/>
            <person name="Costa M.D."/>
            <person name="Nagy L.G."/>
            <person name="Floudas D."/>
            <person name="Copeland A."/>
            <person name="Barry K.W."/>
            <person name="Cichocki N."/>
            <person name="Veneault-Fourrey C."/>
            <person name="LaButti K."/>
            <person name="Lindquist E.A."/>
            <person name="Lipzen A."/>
            <person name="Lundell T."/>
            <person name="Morin E."/>
            <person name="Murat C."/>
            <person name="Sun H."/>
            <person name="Tunlid A."/>
            <person name="Henrissat B."/>
            <person name="Grigoriev I.V."/>
            <person name="Hibbett D.S."/>
            <person name="Martin F."/>
            <person name="Nordberg H.P."/>
            <person name="Cantor M.N."/>
            <person name="Hua S.X."/>
        </authorList>
    </citation>
    <scope>NUCLEOTIDE SEQUENCE [LARGE SCALE GENOMIC DNA]</scope>
    <source>
        <strain evidence="1 2">441</strain>
    </source>
</reference>
<protein>
    <submittedName>
        <fullName evidence="1">Uncharacterized protein</fullName>
    </submittedName>
</protein>
<evidence type="ECO:0000313" key="1">
    <source>
        <dbReference type="EMBL" id="KIK24356.1"/>
    </source>
</evidence>
<dbReference type="HOGENOM" id="CLU_1334713_0_0_1"/>
<evidence type="ECO:0000313" key="2">
    <source>
        <dbReference type="Proteomes" id="UP000054018"/>
    </source>
</evidence>
<dbReference type="EMBL" id="KN833717">
    <property type="protein sequence ID" value="KIK24356.1"/>
    <property type="molecule type" value="Genomic_DNA"/>
</dbReference>
<gene>
    <name evidence="1" type="ORF">PISMIDRAFT_98719</name>
</gene>
<accession>A0A0C9Z5F8</accession>
<organism evidence="1 2">
    <name type="scientific">Pisolithus microcarpus 441</name>
    <dbReference type="NCBI Taxonomy" id="765257"/>
    <lineage>
        <taxon>Eukaryota</taxon>
        <taxon>Fungi</taxon>
        <taxon>Dikarya</taxon>
        <taxon>Basidiomycota</taxon>
        <taxon>Agaricomycotina</taxon>
        <taxon>Agaricomycetes</taxon>
        <taxon>Agaricomycetidae</taxon>
        <taxon>Boletales</taxon>
        <taxon>Sclerodermatineae</taxon>
        <taxon>Pisolithaceae</taxon>
        <taxon>Pisolithus</taxon>
    </lineage>
</organism>
<dbReference type="AlphaFoldDB" id="A0A0C9Z5F8"/>
<proteinExistence type="predicted"/>
<dbReference type="STRING" id="765257.A0A0C9Z5F8"/>
<dbReference type="OrthoDB" id="2690103at2759"/>
<keyword evidence="2" id="KW-1185">Reference proteome</keyword>
<dbReference type="Proteomes" id="UP000054018">
    <property type="component" value="Unassembled WGS sequence"/>
</dbReference>
<reference evidence="2" key="2">
    <citation type="submission" date="2015-01" db="EMBL/GenBank/DDBJ databases">
        <title>Evolutionary Origins and Diversification of the Mycorrhizal Mutualists.</title>
        <authorList>
            <consortium name="DOE Joint Genome Institute"/>
            <consortium name="Mycorrhizal Genomics Consortium"/>
            <person name="Kohler A."/>
            <person name="Kuo A."/>
            <person name="Nagy L.G."/>
            <person name="Floudas D."/>
            <person name="Copeland A."/>
            <person name="Barry K.W."/>
            <person name="Cichocki N."/>
            <person name="Veneault-Fourrey C."/>
            <person name="LaButti K."/>
            <person name="Lindquist E.A."/>
            <person name="Lipzen A."/>
            <person name="Lundell T."/>
            <person name="Morin E."/>
            <person name="Murat C."/>
            <person name="Riley R."/>
            <person name="Ohm R."/>
            <person name="Sun H."/>
            <person name="Tunlid A."/>
            <person name="Henrissat B."/>
            <person name="Grigoriev I.V."/>
            <person name="Hibbett D.S."/>
            <person name="Martin F."/>
        </authorList>
    </citation>
    <scope>NUCLEOTIDE SEQUENCE [LARGE SCALE GENOMIC DNA]</scope>
    <source>
        <strain evidence="2">441</strain>
    </source>
</reference>